<sequence>MNVYSIFLNESSIDENKELINKCADALSKKIDADYTITEKGNQTIISYKMKDDKVCDVVFENDDEVTLKKVKDSGHREIQVDKVIKRFTDALASPVLRFLVDHNKFVKMDESRSRINREVFNKLKKR</sequence>
<accession>A0AAF0GCT8</accession>
<evidence type="ECO:0000313" key="1">
    <source>
        <dbReference type="EMBL" id="WGA02285.1"/>
    </source>
</evidence>
<dbReference type="Proteomes" id="UP001225733">
    <property type="component" value="Segment"/>
</dbReference>
<proteinExistence type="predicted"/>
<name>A0AAF0GCT8_9CAUD</name>
<keyword evidence="2" id="KW-1185">Reference proteome</keyword>
<organism evidence="1 2">
    <name type="scientific">Campylobacter phage vB_Cj_QDYZ</name>
    <dbReference type="NCBI Taxonomy" id="3032374"/>
    <lineage>
        <taxon>Viruses</taxon>
        <taxon>Duplodnaviria</taxon>
        <taxon>Heunggongvirae</taxon>
        <taxon>Uroviricota</taxon>
        <taxon>Caudoviricetes</taxon>
        <taxon>Connertonviridae</taxon>
        <taxon>Fletchervirus</taxon>
        <taxon>Fletchervirus QDYZ</taxon>
    </lineage>
</organism>
<dbReference type="EMBL" id="OQ515481">
    <property type="protein sequence ID" value="WGA02285.1"/>
    <property type="molecule type" value="Genomic_DNA"/>
</dbReference>
<evidence type="ECO:0000313" key="2">
    <source>
        <dbReference type="Proteomes" id="UP001225733"/>
    </source>
</evidence>
<protein>
    <submittedName>
        <fullName evidence="1">Uncharacterized protein</fullName>
    </submittedName>
</protein>
<reference evidence="1 2" key="1">
    <citation type="submission" date="2023-02" db="EMBL/GenBank/DDBJ databases">
        <authorList>
            <person name="Wang Y."/>
        </authorList>
    </citation>
    <scope>NUCLEOTIDE SEQUENCE [LARGE SCALE GENOMIC DNA]</scope>
</reference>